<evidence type="ECO:0000256" key="1">
    <source>
        <dbReference type="ARBA" id="ARBA00022692"/>
    </source>
</evidence>
<dbReference type="Pfam" id="PF07686">
    <property type="entry name" value="V-set"/>
    <property type="match status" value="1"/>
</dbReference>
<sequence>MCIKGVSQIRHCTRGLRDVRINVPSAVVRGDDATLQCYYDLEGEQLYAVKWYLGTTEFYRYTPKEIPPIKQFPSQSGLTVREPDSNATSVLLEHVPRSISGRYSCEVSADAPSFYTAIQSAYLQVVDLPPKDPYISINKTRYHHGEMLRATCTSEHSNPAVNLTWYVNGLPAESKYVHNSREKSADGQYHTSHSVLKMKITKQSFVKHRLKIRCVARMYDIYYKSHEKSVESERKRHHHYFVTTTEPPVQWELVETLGANPEVRFVFNSSVGICFSSIVYIVMVLALFR</sequence>
<evidence type="ECO:0000259" key="5">
    <source>
        <dbReference type="PROSITE" id="PS50835"/>
    </source>
</evidence>
<evidence type="ECO:0000313" key="6">
    <source>
        <dbReference type="EMBL" id="EFA07695.2"/>
    </source>
</evidence>
<keyword evidence="7" id="KW-1185">Reference proteome</keyword>
<dbReference type="InterPro" id="IPR013106">
    <property type="entry name" value="Ig_V-set"/>
</dbReference>
<dbReference type="Gene3D" id="2.60.40.10">
    <property type="entry name" value="Immunoglobulins"/>
    <property type="match status" value="2"/>
</dbReference>
<feature type="transmembrane region" description="Helical" evidence="4">
    <location>
        <begin position="265"/>
        <end position="288"/>
    </location>
</feature>
<proteinExistence type="predicted"/>
<dbReference type="SUPFAM" id="SSF48726">
    <property type="entry name" value="Immunoglobulin"/>
    <property type="match status" value="2"/>
</dbReference>
<feature type="domain" description="Ig-like" evidence="5">
    <location>
        <begin position="133"/>
        <end position="231"/>
    </location>
</feature>
<dbReference type="InterPro" id="IPR013783">
    <property type="entry name" value="Ig-like_fold"/>
</dbReference>
<gene>
    <name evidence="6" type="primary">AUGUSTUS-3.0.2_02171</name>
    <name evidence="6" type="ORF">TcasGA2_TC002171</name>
</gene>
<keyword evidence="4" id="KW-0472">Membrane</keyword>
<evidence type="ECO:0000256" key="3">
    <source>
        <dbReference type="ARBA" id="ARBA00023157"/>
    </source>
</evidence>
<reference evidence="6 7" key="1">
    <citation type="journal article" date="2008" name="Nature">
        <title>The genome of the model beetle and pest Tribolium castaneum.</title>
        <authorList>
            <consortium name="Tribolium Genome Sequencing Consortium"/>
            <person name="Richards S."/>
            <person name="Gibbs R.A."/>
            <person name="Weinstock G.M."/>
            <person name="Brown S.J."/>
            <person name="Denell R."/>
            <person name="Beeman R.W."/>
            <person name="Gibbs R."/>
            <person name="Beeman R.W."/>
            <person name="Brown S.J."/>
            <person name="Bucher G."/>
            <person name="Friedrich M."/>
            <person name="Grimmelikhuijzen C.J."/>
            <person name="Klingler M."/>
            <person name="Lorenzen M."/>
            <person name="Richards S."/>
            <person name="Roth S."/>
            <person name="Schroder R."/>
            <person name="Tautz D."/>
            <person name="Zdobnov E.M."/>
            <person name="Muzny D."/>
            <person name="Gibbs R.A."/>
            <person name="Weinstock G.M."/>
            <person name="Attaway T."/>
            <person name="Bell S."/>
            <person name="Buhay C.J."/>
            <person name="Chandrabose M.N."/>
            <person name="Chavez D."/>
            <person name="Clerk-Blankenburg K.P."/>
            <person name="Cree A."/>
            <person name="Dao M."/>
            <person name="Davis C."/>
            <person name="Chacko J."/>
            <person name="Dinh H."/>
            <person name="Dugan-Rocha S."/>
            <person name="Fowler G."/>
            <person name="Garner T.T."/>
            <person name="Garnes J."/>
            <person name="Gnirke A."/>
            <person name="Hawes A."/>
            <person name="Hernandez J."/>
            <person name="Hines S."/>
            <person name="Holder M."/>
            <person name="Hume J."/>
            <person name="Jhangiani S.N."/>
            <person name="Joshi V."/>
            <person name="Khan Z.M."/>
            <person name="Jackson L."/>
            <person name="Kovar C."/>
            <person name="Kowis A."/>
            <person name="Lee S."/>
            <person name="Lewis L.R."/>
            <person name="Margolis J."/>
            <person name="Morgan M."/>
            <person name="Nazareth L.V."/>
            <person name="Nguyen N."/>
            <person name="Okwuonu G."/>
            <person name="Parker D."/>
            <person name="Richards S."/>
            <person name="Ruiz S.J."/>
            <person name="Santibanez J."/>
            <person name="Savard J."/>
            <person name="Scherer S.E."/>
            <person name="Schneider B."/>
            <person name="Sodergren E."/>
            <person name="Tautz D."/>
            <person name="Vattahil S."/>
            <person name="Villasana D."/>
            <person name="White C.S."/>
            <person name="Wright R."/>
            <person name="Park Y."/>
            <person name="Beeman R.W."/>
            <person name="Lord J."/>
            <person name="Oppert B."/>
            <person name="Lorenzen M."/>
            <person name="Brown S."/>
            <person name="Wang L."/>
            <person name="Savard J."/>
            <person name="Tautz D."/>
            <person name="Richards S."/>
            <person name="Weinstock G."/>
            <person name="Gibbs R.A."/>
            <person name="Liu Y."/>
            <person name="Worley K."/>
            <person name="Weinstock G."/>
            <person name="Elsik C.G."/>
            <person name="Reese J.T."/>
            <person name="Elhaik E."/>
            <person name="Landan G."/>
            <person name="Graur D."/>
            <person name="Arensburger P."/>
            <person name="Atkinson P."/>
            <person name="Beeman R.W."/>
            <person name="Beidler J."/>
            <person name="Brown S.J."/>
            <person name="Demuth J.P."/>
            <person name="Drury D.W."/>
            <person name="Du Y.Z."/>
            <person name="Fujiwara H."/>
            <person name="Lorenzen M."/>
            <person name="Maselli V."/>
            <person name="Osanai M."/>
            <person name="Park Y."/>
            <person name="Robertson H.M."/>
            <person name="Tu Z."/>
            <person name="Wang J.J."/>
            <person name="Wang S."/>
            <person name="Richards S."/>
            <person name="Song H."/>
            <person name="Zhang L."/>
            <person name="Sodergren E."/>
            <person name="Werner D."/>
            <person name="Stanke M."/>
            <person name="Morgenstern B."/>
            <person name="Solovyev V."/>
            <person name="Kosarev P."/>
            <person name="Brown G."/>
            <person name="Chen H.C."/>
            <person name="Ermolaeva O."/>
            <person name="Hlavina W."/>
            <person name="Kapustin Y."/>
            <person name="Kiryutin B."/>
            <person name="Kitts P."/>
            <person name="Maglott D."/>
            <person name="Pruitt K."/>
            <person name="Sapojnikov V."/>
            <person name="Souvorov A."/>
            <person name="Mackey A.J."/>
            <person name="Waterhouse R.M."/>
            <person name="Wyder S."/>
            <person name="Zdobnov E.M."/>
            <person name="Zdobnov E.M."/>
            <person name="Wyder S."/>
            <person name="Kriventseva E.V."/>
            <person name="Kadowaki T."/>
            <person name="Bork P."/>
            <person name="Aranda M."/>
            <person name="Bao R."/>
            <person name="Beermann A."/>
            <person name="Berns N."/>
            <person name="Bolognesi R."/>
            <person name="Bonneton F."/>
            <person name="Bopp D."/>
            <person name="Brown S.J."/>
            <person name="Bucher G."/>
            <person name="Butts T."/>
            <person name="Chaumot A."/>
            <person name="Denell R.E."/>
            <person name="Ferrier D.E."/>
            <person name="Friedrich M."/>
            <person name="Gordon C.M."/>
            <person name="Jindra M."/>
            <person name="Klingler M."/>
            <person name="Lan Q."/>
            <person name="Lattorff H.M."/>
            <person name="Laudet V."/>
            <person name="von Levetsow C."/>
            <person name="Liu Z."/>
            <person name="Lutz R."/>
            <person name="Lynch J.A."/>
            <person name="da Fonseca R.N."/>
            <person name="Posnien N."/>
            <person name="Reuter R."/>
            <person name="Roth S."/>
            <person name="Savard J."/>
            <person name="Schinko J.B."/>
            <person name="Schmitt C."/>
            <person name="Schoppmeier M."/>
            <person name="Schroder R."/>
            <person name="Shippy T.D."/>
            <person name="Simonnet F."/>
            <person name="Marques-Souza H."/>
            <person name="Tautz D."/>
            <person name="Tomoyasu Y."/>
            <person name="Trauner J."/>
            <person name="Van der Zee M."/>
            <person name="Vervoort M."/>
            <person name="Wittkopp N."/>
            <person name="Wimmer E.A."/>
            <person name="Yang X."/>
            <person name="Jones A.K."/>
            <person name="Sattelle D.B."/>
            <person name="Ebert P.R."/>
            <person name="Nelson D."/>
            <person name="Scott J.G."/>
            <person name="Beeman R.W."/>
            <person name="Muthukrishnan S."/>
            <person name="Kramer K.J."/>
            <person name="Arakane Y."/>
            <person name="Beeman R.W."/>
            <person name="Zhu Q."/>
            <person name="Hogenkamp D."/>
            <person name="Dixit R."/>
            <person name="Oppert B."/>
            <person name="Jiang H."/>
            <person name="Zou Z."/>
            <person name="Marshall J."/>
            <person name="Elpidina E."/>
            <person name="Vinokurov K."/>
            <person name="Oppert C."/>
            <person name="Zou Z."/>
            <person name="Evans J."/>
            <person name="Lu Z."/>
            <person name="Zhao P."/>
            <person name="Sumathipala N."/>
            <person name="Altincicek B."/>
            <person name="Vilcinskas A."/>
            <person name="Williams M."/>
            <person name="Hultmark D."/>
            <person name="Hetru C."/>
            <person name="Jiang H."/>
            <person name="Grimmelikhuijzen C.J."/>
            <person name="Hauser F."/>
            <person name="Cazzamali G."/>
            <person name="Williamson M."/>
            <person name="Park Y."/>
            <person name="Li B."/>
            <person name="Tanaka Y."/>
            <person name="Predel R."/>
            <person name="Neupert S."/>
            <person name="Schachtner J."/>
            <person name="Verleyen P."/>
            <person name="Raible F."/>
            <person name="Bork P."/>
            <person name="Friedrich M."/>
            <person name="Walden K.K."/>
            <person name="Robertson H.M."/>
            <person name="Angeli S."/>
            <person name="Foret S."/>
            <person name="Bucher G."/>
            <person name="Schuetz S."/>
            <person name="Maleszka R."/>
            <person name="Wimmer E.A."/>
            <person name="Beeman R.W."/>
            <person name="Lorenzen M."/>
            <person name="Tomoyasu Y."/>
            <person name="Miller S.C."/>
            <person name="Grossmann D."/>
            <person name="Bucher G."/>
        </authorList>
    </citation>
    <scope>NUCLEOTIDE SEQUENCE [LARGE SCALE GENOMIC DNA]</scope>
    <source>
        <strain evidence="6 7">Georgia GA2</strain>
    </source>
</reference>
<dbReference type="PROSITE" id="PS50835">
    <property type="entry name" value="IG_LIKE"/>
    <property type="match status" value="2"/>
</dbReference>
<dbReference type="OMA" id="TSGRCTI"/>
<evidence type="ECO:0000313" key="7">
    <source>
        <dbReference type="Proteomes" id="UP000007266"/>
    </source>
</evidence>
<evidence type="ECO:0000256" key="4">
    <source>
        <dbReference type="SAM" id="Phobius"/>
    </source>
</evidence>
<accession>D6WYA0</accession>
<keyword evidence="1 4" id="KW-0812">Transmembrane</keyword>
<dbReference type="FunCoup" id="D6WYA0">
    <property type="interactions" value="81"/>
</dbReference>
<dbReference type="InterPro" id="IPR013162">
    <property type="entry name" value="CD80_C2-set"/>
</dbReference>
<evidence type="ECO:0000256" key="2">
    <source>
        <dbReference type="ARBA" id="ARBA00022989"/>
    </source>
</evidence>
<protein>
    <recommendedName>
        <fullName evidence="5">Ig-like domain-containing protein</fullName>
    </recommendedName>
</protein>
<dbReference type="HOGENOM" id="CLU_046048_0_0_1"/>
<reference evidence="6 7" key="2">
    <citation type="journal article" date="2010" name="Nucleic Acids Res.">
        <title>BeetleBase in 2010: revisions to provide comprehensive genomic information for Tribolium castaneum.</title>
        <authorList>
            <person name="Kim H.S."/>
            <person name="Murphy T."/>
            <person name="Xia J."/>
            <person name="Caragea D."/>
            <person name="Park Y."/>
            <person name="Beeman R.W."/>
            <person name="Lorenzen M.D."/>
            <person name="Butcher S."/>
            <person name="Manak J.R."/>
            <person name="Brown S.J."/>
        </authorList>
    </citation>
    <scope>GENOME REANNOTATION</scope>
    <source>
        <strain evidence="6 7">Georgia GA2</strain>
    </source>
</reference>
<dbReference type="PANTHER" id="PTHR21261:SF8">
    <property type="entry name" value="BEATEN PATH IA, ISOFORM B-RELATED"/>
    <property type="match status" value="1"/>
</dbReference>
<dbReference type="FunFam" id="2.60.40.10:FF:000437">
    <property type="entry name" value="Beat-IIIc, isoform A"/>
    <property type="match status" value="1"/>
</dbReference>
<keyword evidence="2 4" id="KW-1133">Transmembrane helix</keyword>
<dbReference type="InterPro" id="IPR036179">
    <property type="entry name" value="Ig-like_dom_sf"/>
</dbReference>
<dbReference type="FunFam" id="2.60.40.10:FF:002337">
    <property type="entry name" value="Beat protein"/>
    <property type="match status" value="1"/>
</dbReference>
<keyword evidence="3" id="KW-1015">Disulfide bond</keyword>
<dbReference type="eggNOG" id="ENOG502RY6Y">
    <property type="taxonomic scope" value="Eukaryota"/>
</dbReference>
<feature type="domain" description="Ig-like" evidence="5">
    <location>
        <begin position="30"/>
        <end position="124"/>
    </location>
</feature>
<dbReference type="Proteomes" id="UP000007266">
    <property type="component" value="Linkage group 8"/>
</dbReference>
<organism evidence="6 7">
    <name type="scientific">Tribolium castaneum</name>
    <name type="common">Red flour beetle</name>
    <dbReference type="NCBI Taxonomy" id="7070"/>
    <lineage>
        <taxon>Eukaryota</taxon>
        <taxon>Metazoa</taxon>
        <taxon>Ecdysozoa</taxon>
        <taxon>Arthropoda</taxon>
        <taxon>Hexapoda</taxon>
        <taxon>Insecta</taxon>
        <taxon>Pterygota</taxon>
        <taxon>Neoptera</taxon>
        <taxon>Endopterygota</taxon>
        <taxon>Coleoptera</taxon>
        <taxon>Polyphaga</taxon>
        <taxon>Cucujiformia</taxon>
        <taxon>Tenebrionidae</taxon>
        <taxon>Tenebrionidae incertae sedis</taxon>
        <taxon>Tribolium</taxon>
    </lineage>
</organism>
<dbReference type="InterPro" id="IPR007110">
    <property type="entry name" value="Ig-like_dom"/>
</dbReference>
<dbReference type="PANTHER" id="PTHR21261">
    <property type="entry name" value="BEAT PROTEIN"/>
    <property type="match status" value="1"/>
</dbReference>
<dbReference type="AlphaFoldDB" id="D6WYA0"/>
<dbReference type="STRING" id="7070.D6WYA0"/>
<dbReference type="Pfam" id="PF08205">
    <property type="entry name" value="C2-set_2"/>
    <property type="match status" value="1"/>
</dbReference>
<name>D6WYA0_TRICA</name>
<dbReference type="EMBL" id="KQ971357">
    <property type="protein sequence ID" value="EFA07695.2"/>
    <property type="molecule type" value="Genomic_DNA"/>
</dbReference>
<dbReference type="InParanoid" id="D6WYA0"/>